<dbReference type="PANTHER" id="PTHR42736">
    <property type="entry name" value="PROTEIN-GLUTAMINE GAMMA-GLUTAMYLTRANSFERASE"/>
    <property type="match status" value="1"/>
</dbReference>
<proteinExistence type="predicted"/>
<dbReference type="Proteomes" id="UP000320806">
    <property type="component" value="Unassembled WGS sequence"/>
</dbReference>
<dbReference type="SUPFAM" id="SSF54001">
    <property type="entry name" value="Cysteine proteinases"/>
    <property type="match status" value="1"/>
</dbReference>
<gene>
    <name evidence="4" type="ORF">FB459_1618</name>
</gene>
<feature type="compositionally biased region" description="Polar residues" evidence="1">
    <location>
        <begin position="294"/>
        <end position="310"/>
    </location>
</feature>
<feature type="region of interest" description="Disordered" evidence="1">
    <location>
        <begin position="294"/>
        <end position="319"/>
    </location>
</feature>
<keyword evidence="5" id="KW-1185">Reference proteome</keyword>
<dbReference type="Gene3D" id="3.10.620.30">
    <property type="match status" value="1"/>
</dbReference>
<feature type="transmembrane region" description="Helical" evidence="2">
    <location>
        <begin position="32"/>
        <end position="52"/>
    </location>
</feature>
<sequence length="753" mass="80983">MRFRQAPLTLLAGVTALIAAWPITTLVRGSDWVWDAVLVVALALGCAVLARAVSIPEFAVVWVQFVVVAAALWFLYVRGSGEPTVETVQALITEADGTIRKYAAPAPETEGLRFAIVGLIAMLAVLTDVLAVGLAAPAVAGLPIMSIYLISAANTTDGLAPQYFLAAATGWLLMVGLTARGNVQRWSNTTARATAPTLLGDRLGLGGFASVARTVGLLALIGALVVPHVLPSTDQRYLGEGLGRRTGGTGSVGLSNTLDVSRSLVSNDRTPVITYSTQDPTPGPLRVFTSSAYNDGQWSQTDPADQQGGSDNARIQPAGLRPDAGYVEQSIRVESSTLTAGLLATPTPTLSVDLGGASWQYDPTTSVISPQRSVSQYSVKYALLGPSARPTSRSTPEGFERDLAIDPRALPELRRTLSRIGGGDNPFERAVAIQDYLRSGGGFTYSLTLAPTRRTVNDQTADPITNFLLTKQGYCVQFATAMIMLARLEQIPARMAIGFLGGSPSLSADQYTVIQSDAHAWPELYFPGLGWTRFEPTPGSRAASVPDYAVPQTSGPSRTERPEQTTPTTSADVSTAPAQTSSATDSGGGTDSDTPSWFGTAFKYLGWLVLVALFLGLLGSFLPMAARREAERRRRTNDLREQVEADWLTFRDDLDDLGVPHPPDVSPRAQLQHYRRAGALGSESSQALDRATRTLEKARYGRADDDLDVRTDTAAVIEAVRRNAGFRHKLVHRFAPRTGRRWFLRKVMPWRKD</sequence>
<keyword evidence="2" id="KW-0812">Transmembrane</keyword>
<feature type="transmembrane region" description="Helical" evidence="2">
    <location>
        <begin position="134"/>
        <end position="151"/>
    </location>
</feature>
<dbReference type="SMART" id="SM00460">
    <property type="entry name" value="TGc"/>
    <property type="match status" value="1"/>
</dbReference>
<dbReference type="AlphaFoldDB" id="A0A542EFQ1"/>
<evidence type="ECO:0000259" key="3">
    <source>
        <dbReference type="SMART" id="SM00460"/>
    </source>
</evidence>
<dbReference type="RefSeq" id="WP_141928057.1">
    <property type="nucleotide sequence ID" value="NZ_BAABCI010000034.1"/>
</dbReference>
<keyword evidence="2" id="KW-1133">Transmembrane helix</keyword>
<protein>
    <submittedName>
        <fullName evidence="4">Transglutaminase superfamily protein</fullName>
    </submittedName>
</protein>
<dbReference type="Pfam" id="PF11992">
    <property type="entry name" value="TgpA_N"/>
    <property type="match status" value="1"/>
</dbReference>
<dbReference type="InterPro" id="IPR038765">
    <property type="entry name" value="Papain-like_cys_pep_sf"/>
</dbReference>
<name>A0A542EFQ1_9MICO</name>
<dbReference type="InterPro" id="IPR021878">
    <property type="entry name" value="TgpA_N"/>
</dbReference>
<accession>A0A542EFQ1</accession>
<dbReference type="Pfam" id="PF01841">
    <property type="entry name" value="Transglut_core"/>
    <property type="match status" value="1"/>
</dbReference>
<evidence type="ECO:0000256" key="1">
    <source>
        <dbReference type="SAM" id="MobiDB-lite"/>
    </source>
</evidence>
<evidence type="ECO:0000256" key="2">
    <source>
        <dbReference type="SAM" id="Phobius"/>
    </source>
</evidence>
<dbReference type="OrthoDB" id="9804023at2"/>
<dbReference type="EMBL" id="VFMO01000001">
    <property type="protein sequence ID" value="TQJ14171.1"/>
    <property type="molecule type" value="Genomic_DNA"/>
</dbReference>
<feature type="transmembrane region" description="Helical" evidence="2">
    <location>
        <begin position="59"/>
        <end position="76"/>
    </location>
</feature>
<evidence type="ECO:0000313" key="4">
    <source>
        <dbReference type="EMBL" id="TQJ14171.1"/>
    </source>
</evidence>
<feature type="domain" description="Transglutaminase-like" evidence="3">
    <location>
        <begin position="467"/>
        <end position="538"/>
    </location>
</feature>
<dbReference type="InterPro" id="IPR052901">
    <property type="entry name" value="Bact_TGase-like"/>
</dbReference>
<feature type="transmembrane region" description="Helical" evidence="2">
    <location>
        <begin position="163"/>
        <end position="183"/>
    </location>
</feature>
<reference evidence="4 5" key="1">
    <citation type="submission" date="2019-06" db="EMBL/GenBank/DDBJ databases">
        <title>Sequencing the genomes of 1000 actinobacteria strains.</title>
        <authorList>
            <person name="Klenk H.-P."/>
        </authorList>
    </citation>
    <scope>NUCLEOTIDE SEQUENCE [LARGE SCALE GENOMIC DNA]</scope>
    <source>
        <strain evidence="4 5">DSM 19828</strain>
    </source>
</reference>
<dbReference type="PANTHER" id="PTHR42736:SF1">
    <property type="entry name" value="PROTEIN-GLUTAMINE GAMMA-GLUTAMYLTRANSFERASE"/>
    <property type="match status" value="1"/>
</dbReference>
<feature type="region of interest" description="Disordered" evidence="1">
    <location>
        <begin position="538"/>
        <end position="592"/>
    </location>
</feature>
<organism evidence="4 5">
    <name type="scientific">Yimella lutea</name>
    <dbReference type="NCBI Taxonomy" id="587872"/>
    <lineage>
        <taxon>Bacteria</taxon>
        <taxon>Bacillati</taxon>
        <taxon>Actinomycetota</taxon>
        <taxon>Actinomycetes</taxon>
        <taxon>Micrococcales</taxon>
        <taxon>Dermacoccaceae</taxon>
        <taxon>Yimella</taxon>
    </lineage>
</organism>
<evidence type="ECO:0000313" key="5">
    <source>
        <dbReference type="Proteomes" id="UP000320806"/>
    </source>
</evidence>
<feature type="transmembrane region" description="Helical" evidence="2">
    <location>
        <begin position="203"/>
        <end position="226"/>
    </location>
</feature>
<keyword evidence="2" id="KW-0472">Membrane</keyword>
<dbReference type="InterPro" id="IPR002931">
    <property type="entry name" value="Transglutaminase-like"/>
</dbReference>
<feature type="transmembrane region" description="Helical" evidence="2">
    <location>
        <begin position="604"/>
        <end position="626"/>
    </location>
</feature>
<comment type="caution">
    <text evidence="4">The sequence shown here is derived from an EMBL/GenBank/DDBJ whole genome shotgun (WGS) entry which is preliminary data.</text>
</comment>